<name>A0A081RHV1_SPHCR</name>
<comment type="caution">
    <text evidence="1">The sequence shown here is derived from an EMBL/GenBank/DDBJ whole genome shotgun (WGS) entry which is preliminary data.</text>
</comment>
<sequence length="61" mass="6789">MADNKSKRGGADRRQVAGGEGYEVNYFARKHGISKQQAEDLIKRVGNDRDKLNAAAEKLKK</sequence>
<dbReference type="Pfam" id="PF12244">
    <property type="entry name" value="DUF3606"/>
    <property type="match status" value="1"/>
</dbReference>
<dbReference type="Proteomes" id="UP000028411">
    <property type="component" value="Unassembled WGS sequence"/>
</dbReference>
<dbReference type="AlphaFoldDB" id="A0A081RHV1"/>
<dbReference type="InterPro" id="IPR022037">
    <property type="entry name" value="DUF3606"/>
</dbReference>
<evidence type="ECO:0000313" key="1">
    <source>
        <dbReference type="EMBL" id="KEQ54774.1"/>
    </source>
</evidence>
<dbReference type="RefSeq" id="WP_037448131.1">
    <property type="nucleotide sequence ID" value="NZ_JFHR01000007.1"/>
</dbReference>
<gene>
    <name evidence="1" type="ORF">BV95_01003</name>
</gene>
<organism evidence="1 2">
    <name type="scientific">Sphingobium chlorophenolicum</name>
    <dbReference type="NCBI Taxonomy" id="46429"/>
    <lineage>
        <taxon>Bacteria</taxon>
        <taxon>Pseudomonadati</taxon>
        <taxon>Pseudomonadota</taxon>
        <taxon>Alphaproteobacteria</taxon>
        <taxon>Sphingomonadales</taxon>
        <taxon>Sphingomonadaceae</taxon>
        <taxon>Sphingobium</taxon>
    </lineage>
</organism>
<dbReference type="OrthoDB" id="8087200at2"/>
<evidence type="ECO:0008006" key="3">
    <source>
        <dbReference type="Google" id="ProtNLM"/>
    </source>
</evidence>
<reference evidence="1 2" key="1">
    <citation type="submission" date="2014-02" db="EMBL/GenBank/DDBJ databases">
        <title>Whole genome sequence of Sphingobium chlorophenolicum NBRC 16172.</title>
        <authorList>
            <person name="Gan H.M."/>
            <person name="Gan H.Y."/>
            <person name="Chew T.H."/>
            <person name="Savka M.A."/>
        </authorList>
    </citation>
    <scope>NUCLEOTIDE SEQUENCE [LARGE SCALE GENOMIC DNA]</scope>
    <source>
        <strain evidence="1 2">NBRC 16172</strain>
    </source>
</reference>
<proteinExistence type="predicted"/>
<dbReference type="eggNOG" id="ENOG5033DIB">
    <property type="taxonomic scope" value="Bacteria"/>
</dbReference>
<dbReference type="EMBL" id="JFHR01000007">
    <property type="protein sequence ID" value="KEQ54774.1"/>
    <property type="molecule type" value="Genomic_DNA"/>
</dbReference>
<evidence type="ECO:0000313" key="2">
    <source>
        <dbReference type="Proteomes" id="UP000028411"/>
    </source>
</evidence>
<dbReference type="PATRIC" id="fig|46429.4.peg.966"/>
<protein>
    <recommendedName>
        <fullName evidence="3">DUF3606 domain-containing protein</fullName>
    </recommendedName>
</protein>
<accession>A0A081RHV1</accession>